<evidence type="ECO:0000256" key="3">
    <source>
        <dbReference type="ARBA" id="ARBA00023199"/>
    </source>
</evidence>
<sequence>MKTFALVDCNNFYASCERLFRPDLKSQPVAVLSNNDGCIVARSQEVKDLGIKMGEPLFKVQDLLQQHGAHIFSSNYTLYGDISSRVMQTLETFSPHVEIYSIDEAFLDLSGFRELTAYCGGIKRTVFRHVGIPVSVGTGPTKTLAKLANHAAKKLFPEEGVVDLSDRLQSTKILQRVPVSEVWGVGRQHTKRLKTIGVHTAYDLSQLQQKFVRKHFSVVMERTVRELNGESCIELEEISPPKKQIICSRSFGDKITEYRLMREAICEFTARAAEKLRREKRIAAALTVFIRTSPFDNLGTYYGNAATQSLFQATSNTQNLLSLSTKLLKEIWKDGHRYTKAGVMLSDFSPEKQQQLSLLHDPAIGPESKSLMEAIDLINQRAGGIWFGGQRPKKDWFMRQARLSPAYTTRWDSLPFVEF</sequence>
<dbReference type="Pfam" id="PF11799">
    <property type="entry name" value="IMS_C"/>
    <property type="match status" value="1"/>
</dbReference>
<dbReference type="SUPFAM" id="SSF56672">
    <property type="entry name" value="DNA/RNA polymerases"/>
    <property type="match status" value="1"/>
</dbReference>
<dbReference type="Pfam" id="PF00817">
    <property type="entry name" value="IMS"/>
    <property type="match status" value="1"/>
</dbReference>
<dbReference type="STRING" id="1122189.SAMN02745165_02842"/>
<dbReference type="CDD" id="cd01700">
    <property type="entry name" value="PolY_Pol_V_umuC"/>
    <property type="match status" value="1"/>
</dbReference>
<evidence type="ECO:0000256" key="4">
    <source>
        <dbReference type="ARBA" id="ARBA00023204"/>
    </source>
</evidence>
<dbReference type="InterPro" id="IPR017961">
    <property type="entry name" value="DNA_pol_Y-fam_little_finger"/>
</dbReference>
<dbReference type="Gene3D" id="1.10.150.20">
    <property type="entry name" value="5' to 3' exonuclease, C-terminal subdomain"/>
    <property type="match status" value="1"/>
</dbReference>
<dbReference type="Proteomes" id="UP000184171">
    <property type="component" value="Unassembled WGS sequence"/>
</dbReference>
<keyword evidence="5" id="KW-0742">SOS response</keyword>
<dbReference type="SUPFAM" id="SSF100879">
    <property type="entry name" value="Lesion bypass DNA polymerase (Y-family), little finger domain"/>
    <property type="match status" value="1"/>
</dbReference>
<dbReference type="OrthoDB" id="9808813at2"/>
<keyword evidence="3" id="KW-0741">SOS mutagenesis</keyword>
<organism evidence="7 8">
    <name type="scientific">Malonomonas rubra DSM 5091</name>
    <dbReference type="NCBI Taxonomy" id="1122189"/>
    <lineage>
        <taxon>Bacteria</taxon>
        <taxon>Pseudomonadati</taxon>
        <taxon>Thermodesulfobacteriota</taxon>
        <taxon>Desulfuromonadia</taxon>
        <taxon>Desulfuromonadales</taxon>
        <taxon>Geopsychrobacteraceae</taxon>
        <taxon>Malonomonas</taxon>
    </lineage>
</organism>
<keyword evidence="2" id="KW-0227">DNA damage</keyword>
<evidence type="ECO:0000313" key="7">
    <source>
        <dbReference type="EMBL" id="SHJ63907.1"/>
    </source>
</evidence>
<evidence type="ECO:0000313" key="8">
    <source>
        <dbReference type="Proteomes" id="UP000184171"/>
    </source>
</evidence>
<dbReference type="GO" id="GO:0042276">
    <property type="term" value="P:error-prone translesion synthesis"/>
    <property type="evidence" value="ECO:0007669"/>
    <property type="project" value="TreeGrafter"/>
</dbReference>
<dbReference type="PROSITE" id="PS50173">
    <property type="entry name" value="UMUC"/>
    <property type="match status" value="1"/>
</dbReference>
<dbReference type="GO" id="GO:0005829">
    <property type="term" value="C:cytosol"/>
    <property type="evidence" value="ECO:0007669"/>
    <property type="project" value="TreeGrafter"/>
</dbReference>
<evidence type="ECO:0000256" key="5">
    <source>
        <dbReference type="ARBA" id="ARBA00023236"/>
    </source>
</evidence>
<dbReference type="Gene3D" id="3.30.70.270">
    <property type="match status" value="1"/>
</dbReference>
<evidence type="ECO:0000256" key="2">
    <source>
        <dbReference type="ARBA" id="ARBA00022763"/>
    </source>
</evidence>
<dbReference type="Gene3D" id="3.30.1490.100">
    <property type="entry name" value="DNA polymerase, Y-family, little finger domain"/>
    <property type="match status" value="1"/>
</dbReference>
<proteinExistence type="inferred from homology"/>
<reference evidence="7 8" key="1">
    <citation type="submission" date="2016-11" db="EMBL/GenBank/DDBJ databases">
        <authorList>
            <person name="Jaros S."/>
            <person name="Januszkiewicz K."/>
            <person name="Wedrychowicz H."/>
        </authorList>
    </citation>
    <scope>NUCLEOTIDE SEQUENCE [LARGE SCALE GENOMIC DNA]</scope>
    <source>
        <strain evidence="7 8">DSM 5091</strain>
    </source>
</reference>
<dbReference type="InterPro" id="IPR043502">
    <property type="entry name" value="DNA/RNA_pol_sf"/>
</dbReference>
<dbReference type="InterPro" id="IPR001126">
    <property type="entry name" value="UmuC"/>
</dbReference>
<dbReference type="GO" id="GO:0006281">
    <property type="term" value="P:DNA repair"/>
    <property type="evidence" value="ECO:0007669"/>
    <property type="project" value="UniProtKB-KW"/>
</dbReference>
<gene>
    <name evidence="7" type="ORF">SAMN02745165_02842</name>
</gene>
<dbReference type="GO" id="GO:0003887">
    <property type="term" value="F:DNA-directed DNA polymerase activity"/>
    <property type="evidence" value="ECO:0007669"/>
    <property type="project" value="TreeGrafter"/>
</dbReference>
<dbReference type="NCBIfam" id="NF002955">
    <property type="entry name" value="PRK03609.1"/>
    <property type="match status" value="1"/>
</dbReference>
<dbReference type="RefSeq" id="WP_072909398.1">
    <property type="nucleotide sequence ID" value="NZ_FQZT01000011.1"/>
</dbReference>
<dbReference type="PANTHER" id="PTHR11076:SF34">
    <property type="entry name" value="PROTEIN UMUC"/>
    <property type="match status" value="1"/>
</dbReference>
<feature type="domain" description="UmuC" evidence="6">
    <location>
        <begin position="4"/>
        <end position="186"/>
    </location>
</feature>
<dbReference type="AlphaFoldDB" id="A0A1M6KY87"/>
<dbReference type="Pfam" id="PF13438">
    <property type="entry name" value="DUF4113"/>
    <property type="match status" value="1"/>
</dbReference>
<dbReference type="InterPro" id="IPR025188">
    <property type="entry name" value="DUF4113"/>
</dbReference>
<dbReference type="Gene3D" id="3.40.1170.60">
    <property type="match status" value="1"/>
</dbReference>
<dbReference type="EMBL" id="FQZT01000011">
    <property type="protein sequence ID" value="SHJ63907.1"/>
    <property type="molecule type" value="Genomic_DNA"/>
</dbReference>
<protein>
    <submittedName>
        <fullName evidence="7">DNA polymerase V</fullName>
    </submittedName>
</protein>
<keyword evidence="8" id="KW-1185">Reference proteome</keyword>
<evidence type="ECO:0000256" key="1">
    <source>
        <dbReference type="ARBA" id="ARBA00010945"/>
    </source>
</evidence>
<keyword evidence="4" id="KW-0234">DNA repair</keyword>
<dbReference type="GO" id="GO:0003684">
    <property type="term" value="F:damaged DNA binding"/>
    <property type="evidence" value="ECO:0007669"/>
    <property type="project" value="InterPro"/>
</dbReference>
<dbReference type="InterPro" id="IPR036775">
    <property type="entry name" value="DNA_pol_Y-fam_lit_finger_sf"/>
</dbReference>
<evidence type="ECO:0000259" key="6">
    <source>
        <dbReference type="PROSITE" id="PS50173"/>
    </source>
</evidence>
<name>A0A1M6KY87_MALRU</name>
<dbReference type="InterPro" id="IPR050116">
    <property type="entry name" value="DNA_polymerase-Y"/>
</dbReference>
<dbReference type="PANTHER" id="PTHR11076">
    <property type="entry name" value="DNA REPAIR POLYMERASE UMUC / TRANSFERASE FAMILY MEMBER"/>
    <property type="match status" value="1"/>
</dbReference>
<comment type="similarity">
    <text evidence="1">Belongs to the DNA polymerase type-Y family.</text>
</comment>
<dbReference type="InterPro" id="IPR043128">
    <property type="entry name" value="Rev_trsase/Diguanyl_cyclase"/>
</dbReference>
<dbReference type="GO" id="GO:0009432">
    <property type="term" value="P:SOS response"/>
    <property type="evidence" value="ECO:0007669"/>
    <property type="project" value="UniProtKB-KW"/>
</dbReference>
<accession>A0A1M6KY87</accession>